<dbReference type="Gene3D" id="1.20.1420.30">
    <property type="entry name" value="NCX, central ion-binding region"/>
    <property type="match status" value="2"/>
</dbReference>
<feature type="domain" description="Sodium/calcium exchanger membrane region" evidence="6">
    <location>
        <begin position="176"/>
        <end position="318"/>
    </location>
</feature>
<dbReference type="InterPro" id="IPR044880">
    <property type="entry name" value="NCX_ion-bd_dom_sf"/>
</dbReference>
<comment type="caution">
    <text evidence="7">The sequence shown here is derived from an EMBL/GenBank/DDBJ whole genome shotgun (WGS) entry which is preliminary data.</text>
</comment>
<name>A0A944D9C8_DENI1</name>
<dbReference type="GO" id="GO:0008273">
    <property type="term" value="F:calcium, potassium:sodium antiporter activity"/>
    <property type="evidence" value="ECO:0007669"/>
    <property type="project" value="TreeGrafter"/>
</dbReference>
<protein>
    <submittedName>
        <fullName evidence="7">Calcium/sodium antiporter</fullName>
    </submittedName>
</protein>
<keyword evidence="8" id="KW-1185">Reference proteome</keyword>
<evidence type="ECO:0000256" key="3">
    <source>
        <dbReference type="ARBA" id="ARBA00022989"/>
    </source>
</evidence>
<dbReference type="EMBL" id="JAEKFT010000014">
    <property type="protein sequence ID" value="MBT0962210.1"/>
    <property type="molecule type" value="Genomic_DNA"/>
</dbReference>
<organism evidence="7 8">
    <name type="scientific">Denitromonas iodatirespirans</name>
    <dbReference type="NCBI Taxonomy" id="2795389"/>
    <lineage>
        <taxon>Bacteria</taxon>
        <taxon>Pseudomonadati</taxon>
        <taxon>Pseudomonadota</taxon>
        <taxon>Betaproteobacteria</taxon>
        <taxon>Rhodocyclales</taxon>
        <taxon>Zoogloeaceae</taxon>
        <taxon>Denitromonas</taxon>
    </lineage>
</organism>
<keyword evidence="2 5" id="KW-0812">Transmembrane</keyword>
<feature type="transmembrane region" description="Helical" evidence="5">
    <location>
        <begin position="305"/>
        <end position="323"/>
    </location>
</feature>
<feature type="transmembrane region" description="Helical" evidence="5">
    <location>
        <begin position="6"/>
        <end position="23"/>
    </location>
</feature>
<dbReference type="RefSeq" id="WP_214362157.1">
    <property type="nucleotide sequence ID" value="NZ_JAEKFT010000014.1"/>
</dbReference>
<evidence type="ECO:0000256" key="2">
    <source>
        <dbReference type="ARBA" id="ARBA00022692"/>
    </source>
</evidence>
<gene>
    <name evidence="7" type="ORF">I8J34_13600</name>
</gene>
<feature type="transmembrane region" description="Helical" evidence="5">
    <location>
        <begin position="276"/>
        <end position="293"/>
    </location>
</feature>
<feature type="domain" description="Sodium/calcium exchanger membrane region" evidence="6">
    <location>
        <begin position="5"/>
        <end position="144"/>
    </location>
</feature>
<feature type="transmembrane region" description="Helical" evidence="5">
    <location>
        <begin position="105"/>
        <end position="123"/>
    </location>
</feature>
<keyword evidence="3 5" id="KW-1133">Transmembrane helix</keyword>
<dbReference type="GO" id="GO:0005262">
    <property type="term" value="F:calcium channel activity"/>
    <property type="evidence" value="ECO:0007669"/>
    <property type="project" value="TreeGrafter"/>
</dbReference>
<evidence type="ECO:0000313" key="8">
    <source>
        <dbReference type="Proteomes" id="UP000694660"/>
    </source>
</evidence>
<dbReference type="InterPro" id="IPR004837">
    <property type="entry name" value="NaCa_Exmemb"/>
</dbReference>
<evidence type="ECO:0000256" key="4">
    <source>
        <dbReference type="ARBA" id="ARBA00023136"/>
    </source>
</evidence>
<dbReference type="InterPro" id="IPR004481">
    <property type="entry name" value="K/Na/Ca-exchanger"/>
</dbReference>
<dbReference type="PANTHER" id="PTHR10846">
    <property type="entry name" value="SODIUM/POTASSIUM/CALCIUM EXCHANGER"/>
    <property type="match status" value="1"/>
</dbReference>
<feature type="transmembrane region" description="Helical" evidence="5">
    <location>
        <begin position="69"/>
        <end position="93"/>
    </location>
</feature>
<comment type="subcellular location">
    <subcellularLocation>
        <location evidence="1">Membrane</location>
        <topology evidence="1">Multi-pass membrane protein</topology>
    </subcellularLocation>
</comment>
<proteinExistence type="predicted"/>
<feature type="transmembrane region" description="Helical" evidence="5">
    <location>
        <begin position="129"/>
        <end position="145"/>
    </location>
</feature>
<dbReference type="Pfam" id="PF01699">
    <property type="entry name" value="Na_Ca_ex"/>
    <property type="match status" value="2"/>
</dbReference>
<accession>A0A944D9C8</accession>
<feature type="transmembrane region" description="Helical" evidence="5">
    <location>
        <begin position="245"/>
        <end position="264"/>
    </location>
</feature>
<feature type="transmembrane region" description="Helical" evidence="5">
    <location>
        <begin position="209"/>
        <end position="233"/>
    </location>
</feature>
<feature type="transmembrane region" description="Helical" evidence="5">
    <location>
        <begin position="30"/>
        <end position="49"/>
    </location>
</feature>
<feature type="transmembrane region" description="Helical" evidence="5">
    <location>
        <begin position="329"/>
        <end position="351"/>
    </location>
</feature>
<evidence type="ECO:0000256" key="5">
    <source>
        <dbReference type="SAM" id="Phobius"/>
    </source>
</evidence>
<dbReference type="Proteomes" id="UP000694660">
    <property type="component" value="Unassembled WGS sequence"/>
</dbReference>
<dbReference type="GO" id="GO:0005886">
    <property type="term" value="C:plasma membrane"/>
    <property type="evidence" value="ECO:0007669"/>
    <property type="project" value="TreeGrafter"/>
</dbReference>
<dbReference type="AlphaFoldDB" id="A0A944D9C8"/>
<dbReference type="GO" id="GO:0006874">
    <property type="term" value="P:intracellular calcium ion homeostasis"/>
    <property type="evidence" value="ECO:0007669"/>
    <property type="project" value="TreeGrafter"/>
</dbReference>
<evidence type="ECO:0000256" key="1">
    <source>
        <dbReference type="ARBA" id="ARBA00004141"/>
    </source>
</evidence>
<sequence length="358" mass="36789">MLTQLGFFVLGLVALIAGAEALVRGAARMALSWGISPLVIGLTVVAFGTSAPEVAVSVGAALDGNPDLAIGNVLGSNIANVLLILGISALIVPLAVSEQIIRQEVPILIGVSALLVGLSADGGLSRLEAGLLLSLAVIYTVFLIVQARRGSAKAQEEAMHELPEPAGWDASPVAQVLLVLGGLGLLVLGADWLVGAATHFARAFGVSDLVIGLTIVAIGTSMPEIATSIMAAVRGERDIAVGNVVGSNLFNILGCLGAAGLVSSTGLPVSEAARDFDMWVMLAVAFACLPVFITGREIARWEGAVFLGYYVAYTAFLVLSAQHHAAAPMLSSAMLSFVIPLTVLTLAVSLWRHRRAGA</sequence>
<dbReference type="PANTHER" id="PTHR10846:SF8">
    <property type="entry name" value="INNER MEMBRANE PROTEIN YRBG"/>
    <property type="match status" value="1"/>
</dbReference>
<evidence type="ECO:0000259" key="6">
    <source>
        <dbReference type="Pfam" id="PF01699"/>
    </source>
</evidence>
<feature type="transmembrane region" description="Helical" evidence="5">
    <location>
        <begin position="166"/>
        <end position="189"/>
    </location>
</feature>
<keyword evidence="4 5" id="KW-0472">Membrane</keyword>
<dbReference type="NCBIfam" id="TIGR00367">
    <property type="entry name" value="calcium/sodium antiporter"/>
    <property type="match status" value="1"/>
</dbReference>
<evidence type="ECO:0000313" key="7">
    <source>
        <dbReference type="EMBL" id="MBT0962210.1"/>
    </source>
</evidence>
<reference evidence="8" key="1">
    <citation type="journal article" date="2022" name="ISME J.">
        <title>Genetic and phylogenetic analysis of dissimilatory iodate-reducing bacteria identifies potential niches across the world's oceans.</title>
        <authorList>
            <person name="Reyes-Umana V."/>
            <person name="Henning Z."/>
            <person name="Lee K."/>
            <person name="Barnum T.P."/>
            <person name="Coates J.D."/>
        </authorList>
    </citation>
    <scope>NUCLEOTIDE SEQUENCE [LARGE SCALE GENOMIC DNA]</scope>
    <source>
        <strain evidence="8">IR12</strain>
    </source>
</reference>